<accession>A0ABZ1TV11</accession>
<feature type="domain" description="Peptidase S33 tripeptidyl aminopeptidase-like C-terminal" evidence="5">
    <location>
        <begin position="429"/>
        <end position="528"/>
    </location>
</feature>
<dbReference type="InterPro" id="IPR029058">
    <property type="entry name" value="AB_hydrolase_fold"/>
</dbReference>
<dbReference type="InterPro" id="IPR013595">
    <property type="entry name" value="Pept_S33_TAP-like_C"/>
</dbReference>
<reference evidence="6" key="1">
    <citation type="submission" date="2022-10" db="EMBL/GenBank/DDBJ databases">
        <title>The complete genomes of actinobacterial strains from the NBC collection.</title>
        <authorList>
            <person name="Joergensen T.S."/>
            <person name="Alvarez Arevalo M."/>
            <person name="Sterndorff E.B."/>
            <person name="Faurdal D."/>
            <person name="Vuksanovic O."/>
            <person name="Mourched A.-S."/>
            <person name="Charusanti P."/>
            <person name="Shaw S."/>
            <person name="Blin K."/>
            <person name="Weber T."/>
        </authorList>
    </citation>
    <scope>NUCLEOTIDE SEQUENCE</scope>
    <source>
        <strain evidence="6">NBC_00222</strain>
    </source>
</reference>
<dbReference type="Gene3D" id="3.40.50.1820">
    <property type="entry name" value="alpha/beta hydrolase"/>
    <property type="match status" value="1"/>
</dbReference>
<dbReference type="SUPFAM" id="SSF53474">
    <property type="entry name" value="alpha/beta-Hydrolases"/>
    <property type="match status" value="1"/>
</dbReference>
<organism evidence="6 7">
    <name type="scientific">Kitasatospora purpeofusca</name>
    <dbReference type="NCBI Taxonomy" id="67352"/>
    <lineage>
        <taxon>Bacteria</taxon>
        <taxon>Bacillati</taxon>
        <taxon>Actinomycetota</taxon>
        <taxon>Actinomycetes</taxon>
        <taxon>Kitasatosporales</taxon>
        <taxon>Streptomycetaceae</taxon>
        <taxon>Kitasatospora</taxon>
    </lineage>
</organism>
<feature type="region of interest" description="Disordered" evidence="4">
    <location>
        <begin position="1"/>
        <end position="31"/>
    </location>
</feature>
<dbReference type="PANTHER" id="PTHR43248:SF29">
    <property type="entry name" value="TRIPEPTIDYL AMINOPEPTIDASE"/>
    <property type="match status" value="1"/>
</dbReference>
<proteinExistence type="inferred from homology"/>
<dbReference type="InterPro" id="IPR051601">
    <property type="entry name" value="Serine_prot/Carboxylest_S33"/>
</dbReference>
<evidence type="ECO:0000259" key="5">
    <source>
        <dbReference type="Pfam" id="PF08386"/>
    </source>
</evidence>
<feature type="compositionally biased region" description="Low complexity" evidence="4">
    <location>
        <begin position="1"/>
        <end position="19"/>
    </location>
</feature>
<dbReference type="EMBL" id="CP108110">
    <property type="protein sequence ID" value="WUQ82130.1"/>
    <property type="molecule type" value="Genomic_DNA"/>
</dbReference>
<evidence type="ECO:0000256" key="1">
    <source>
        <dbReference type="ARBA" id="ARBA00010088"/>
    </source>
</evidence>
<evidence type="ECO:0000256" key="4">
    <source>
        <dbReference type="SAM" id="MobiDB-lite"/>
    </source>
</evidence>
<evidence type="ECO:0000313" key="7">
    <source>
        <dbReference type="Proteomes" id="UP001432222"/>
    </source>
</evidence>
<evidence type="ECO:0000256" key="2">
    <source>
        <dbReference type="ARBA" id="ARBA00022729"/>
    </source>
</evidence>
<keyword evidence="2" id="KW-0732">Signal</keyword>
<evidence type="ECO:0000313" key="6">
    <source>
        <dbReference type="EMBL" id="WUQ82130.1"/>
    </source>
</evidence>
<dbReference type="Proteomes" id="UP001432222">
    <property type="component" value="Chromosome"/>
</dbReference>
<name>A0ABZ1TV11_9ACTN</name>
<protein>
    <submittedName>
        <fullName evidence="6">Alpha/beta hydrolase</fullName>
    </submittedName>
</protein>
<dbReference type="RefSeq" id="WP_328953196.1">
    <property type="nucleotide sequence ID" value="NZ_CP108110.1"/>
</dbReference>
<dbReference type="Pfam" id="PF08386">
    <property type="entry name" value="Abhydrolase_4"/>
    <property type="match status" value="1"/>
</dbReference>
<feature type="compositionally biased region" description="Basic residues" evidence="4">
    <location>
        <begin position="20"/>
        <end position="30"/>
    </location>
</feature>
<evidence type="ECO:0000256" key="3">
    <source>
        <dbReference type="ARBA" id="ARBA00022801"/>
    </source>
</evidence>
<gene>
    <name evidence="6" type="ORF">OHA16_03515</name>
</gene>
<comment type="similarity">
    <text evidence="1">Belongs to the peptidase S33 family.</text>
</comment>
<keyword evidence="3 6" id="KW-0378">Hydrolase</keyword>
<dbReference type="PANTHER" id="PTHR43248">
    <property type="entry name" value="2-SUCCINYL-6-HYDROXY-2,4-CYCLOHEXADIENE-1-CARBOXYLATE SYNTHASE"/>
    <property type="match status" value="1"/>
</dbReference>
<keyword evidence="7" id="KW-1185">Reference proteome</keyword>
<dbReference type="GO" id="GO:0016787">
    <property type="term" value="F:hydrolase activity"/>
    <property type="evidence" value="ECO:0007669"/>
    <property type="project" value="UniProtKB-KW"/>
</dbReference>
<sequence length="534" mass="57517">MTTGDLTRTTSTPTTGTSTRRARRARRTRRTTLGGCTAALLTLLALASATGTAGAVAAPTGAAAPARYAHQQLTWQTCAEEATLECATMTAPRDWHHPGRSPDITVAVSRHRATDPARRIGTLLTAAGGPGGQGLLRPADHVRNAPALGASYDIIGFDQRGVGHSTRAVCQTPEEFRSFFSGDFRDDTPADRARVIANSAALAASCEQRSGGLLPFLTTEQTARDLDLLRALLGERRISYYGPSYATMIGAYYATLFPHRIERMVLDSNIGFDGTWERFQLGQPMSFQRRFDEDFLPWLAARDATYHYGTTPAEVKARWEARRAALREHPIVDGQLTLGPNQLDNGTIQGIYRENNGFTLLATALTALDDWPAAGPAARTTARRVFGDYLSPEFLAEYFAVTCSDTPWTRDLSLWAARGAENAARWPLVGARTLAFAAVCASWPTPTAPRVRVTGAGLPPTLMLNSVHDPATYYEAALSAHRALRGSRLVTVTDNGDHGQYPGPNPCVRTAVESYLLAGVAPAGDLTCPSPTTS</sequence>